<accession>A0A0H5RM79</accession>
<keyword evidence="5" id="KW-0547">Nucleotide-binding</keyword>
<evidence type="ECO:0000256" key="7">
    <source>
        <dbReference type="ARBA" id="ARBA00023136"/>
    </source>
</evidence>
<sequence length="682" mass="71168">MAEAMIDVTLPADLGAHDSAADDSAIYAGAVALSPPPPVAAVDDLRVTFRRNGRNVYALRGVSLTIAPGEIVGLVGESGSGKSVLGFTMLGLLPKSATVGGSVRVANSDMVNGGDKAQRKVRRLDLGAVFQDPMTSLNPTMRIGKQVAEAAGSEQEALRLLTAVGIPEPKRRMRAYPHQLSGGLRQRVMIAMAVAGDPELVIADEPTTALDVTVQAQVLRLLQRLRDEIGCSIVLITHDLGVAAQISDRIAVLYAGRIAEIGPAAQVLAKPAHPYTGGLLGSRLTLDTPRDRRLAALPGAVPSPASPLPGCAFEPRCAMATADCSVSLPDPIDVAPQRVSACLRPMSDIAATSATATAGAGELFPAKEHDVEQPPAVALANISKTFAVSRRWLDRSAGNHGKLHALRGVTMRVGQGESVALVGESGSGKSTLLRIIAGLESPTSGSAQVAGGRRPQMVFQDAGASLTPWLSVGELIAERLRGTKMSSAQRRATVNEVLERVGLPSEVAKARSGELSGGQRQRVSLARATVVPPSVLLCDEPTSALDVSLAASVLNLIGDLRRSLDMSVIFVTHDLSVARVVADRIAVMYLGRIVEIGPADRVIGDPAHPYTQALVDAIPDLGRESRVLPGEPASPLSPPDGCAFHPRCPISVPACGGSELDVRLEGTPGNTHQVACIERRAV</sequence>
<dbReference type="GO" id="GO:0016887">
    <property type="term" value="F:ATP hydrolysis activity"/>
    <property type="evidence" value="ECO:0007669"/>
    <property type="project" value="InterPro"/>
</dbReference>
<dbReference type="PROSITE" id="PS00211">
    <property type="entry name" value="ABC_TRANSPORTER_1"/>
    <property type="match status" value="1"/>
</dbReference>
<dbReference type="Pfam" id="PF00005">
    <property type="entry name" value="ABC_tran"/>
    <property type="match status" value="2"/>
</dbReference>
<evidence type="ECO:0000256" key="3">
    <source>
        <dbReference type="ARBA" id="ARBA00022448"/>
    </source>
</evidence>
<protein>
    <submittedName>
        <fullName evidence="9">Oligopeptide/dipeptide ABC transporter ATPase</fullName>
    </submittedName>
</protein>
<dbReference type="PANTHER" id="PTHR43297">
    <property type="entry name" value="OLIGOPEPTIDE TRANSPORT ATP-BINDING PROTEIN APPD"/>
    <property type="match status" value="1"/>
</dbReference>
<dbReference type="Gene3D" id="3.40.50.300">
    <property type="entry name" value="P-loop containing nucleotide triphosphate hydrolases"/>
    <property type="match status" value="2"/>
</dbReference>
<comment type="similarity">
    <text evidence="2">Belongs to the ABC transporter superfamily.</text>
</comment>
<dbReference type="AlphaFoldDB" id="A0A0H5RM79"/>
<evidence type="ECO:0000259" key="8">
    <source>
        <dbReference type="PROSITE" id="PS50893"/>
    </source>
</evidence>
<evidence type="ECO:0000256" key="5">
    <source>
        <dbReference type="ARBA" id="ARBA00022741"/>
    </source>
</evidence>
<keyword evidence="6" id="KW-0067">ATP-binding</keyword>
<keyword evidence="3" id="KW-0813">Transport</keyword>
<evidence type="ECO:0000256" key="2">
    <source>
        <dbReference type="ARBA" id="ARBA00005417"/>
    </source>
</evidence>
<dbReference type="CDD" id="cd03257">
    <property type="entry name" value="ABC_NikE_OppD_transporters"/>
    <property type="match status" value="2"/>
</dbReference>
<dbReference type="FunFam" id="3.40.50.300:FF:000016">
    <property type="entry name" value="Oligopeptide ABC transporter ATP-binding component"/>
    <property type="match status" value="1"/>
</dbReference>
<dbReference type="GO" id="GO:0005886">
    <property type="term" value="C:plasma membrane"/>
    <property type="evidence" value="ECO:0007669"/>
    <property type="project" value="UniProtKB-SubCell"/>
</dbReference>
<reference evidence="10" key="1">
    <citation type="submission" date="2015-07" db="EMBL/GenBank/DDBJ databases">
        <authorList>
            <person name="Urmite Genomes"/>
        </authorList>
    </citation>
    <scope>NUCLEOTIDE SEQUENCE [LARGE SCALE GENOMIC DNA]</scope>
    <source>
        <strain evidence="10">type strain: ATCC 49404</strain>
    </source>
</reference>
<dbReference type="InterPro" id="IPR027417">
    <property type="entry name" value="P-loop_NTPase"/>
</dbReference>
<evidence type="ECO:0000313" key="10">
    <source>
        <dbReference type="Proteomes" id="UP000199147"/>
    </source>
</evidence>
<name>A0A0H5RM79_9MYCO</name>
<gene>
    <name evidence="9" type="ORF">BN2156_02120</name>
</gene>
<dbReference type="STRING" id="146018.BN2156_02120"/>
<keyword evidence="4" id="KW-1003">Cell membrane</keyword>
<feature type="domain" description="ABC transporter" evidence="8">
    <location>
        <begin position="42"/>
        <end position="280"/>
    </location>
</feature>
<proteinExistence type="inferred from homology"/>
<evidence type="ECO:0000256" key="6">
    <source>
        <dbReference type="ARBA" id="ARBA00022840"/>
    </source>
</evidence>
<keyword evidence="7" id="KW-0472">Membrane</keyword>
<evidence type="ECO:0000256" key="1">
    <source>
        <dbReference type="ARBA" id="ARBA00004202"/>
    </source>
</evidence>
<dbReference type="Pfam" id="PF08352">
    <property type="entry name" value="oligo_HPY"/>
    <property type="match status" value="2"/>
</dbReference>
<dbReference type="PROSITE" id="PS50893">
    <property type="entry name" value="ABC_TRANSPORTER_2"/>
    <property type="match status" value="2"/>
</dbReference>
<keyword evidence="10" id="KW-1185">Reference proteome</keyword>
<dbReference type="NCBIfam" id="TIGR01727">
    <property type="entry name" value="oligo_HPY"/>
    <property type="match status" value="2"/>
</dbReference>
<dbReference type="PANTHER" id="PTHR43297:SF2">
    <property type="entry name" value="DIPEPTIDE TRANSPORT ATP-BINDING PROTEIN DPPD"/>
    <property type="match status" value="1"/>
</dbReference>
<evidence type="ECO:0000313" key="9">
    <source>
        <dbReference type="EMBL" id="CRZ15260.1"/>
    </source>
</evidence>
<dbReference type="InterPro" id="IPR003439">
    <property type="entry name" value="ABC_transporter-like_ATP-bd"/>
</dbReference>
<dbReference type="EMBL" id="CWKH01000001">
    <property type="protein sequence ID" value="CRZ15260.1"/>
    <property type="molecule type" value="Genomic_DNA"/>
</dbReference>
<dbReference type="SUPFAM" id="SSF52540">
    <property type="entry name" value="P-loop containing nucleoside triphosphate hydrolases"/>
    <property type="match status" value="2"/>
</dbReference>
<dbReference type="NCBIfam" id="NF008453">
    <property type="entry name" value="PRK11308.1"/>
    <property type="match status" value="2"/>
</dbReference>
<dbReference type="InterPro" id="IPR003593">
    <property type="entry name" value="AAA+_ATPase"/>
</dbReference>
<dbReference type="RefSeq" id="WP_235625265.1">
    <property type="nucleotide sequence ID" value="NZ_CWKH01000001.1"/>
</dbReference>
<dbReference type="InterPro" id="IPR050388">
    <property type="entry name" value="ABC_Ni/Peptide_Import"/>
</dbReference>
<organism evidence="9 10">
    <name type="scientific">Mycolicibacterium neworleansense</name>
    <dbReference type="NCBI Taxonomy" id="146018"/>
    <lineage>
        <taxon>Bacteria</taxon>
        <taxon>Bacillati</taxon>
        <taxon>Actinomycetota</taxon>
        <taxon>Actinomycetes</taxon>
        <taxon>Mycobacteriales</taxon>
        <taxon>Mycobacteriaceae</taxon>
        <taxon>Mycolicibacterium</taxon>
    </lineage>
</organism>
<evidence type="ECO:0000256" key="4">
    <source>
        <dbReference type="ARBA" id="ARBA00022475"/>
    </source>
</evidence>
<dbReference type="GO" id="GO:0015833">
    <property type="term" value="P:peptide transport"/>
    <property type="evidence" value="ECO:0007669"/>
    <property type="project" value="InterPro"/>
</dbReference>
<dbReference type="GO" id="GO:0005524">
    <property type="term" value="F:ATP binding"/>
    <property type="evidence" value="ECO:0007669"/>
    <property type="project" value="UniProtKB-KW"/>
</dbReference>
<comment type="subcellular location">
    <subcellularLocation>
        <location evidence="1">Cell membrane</location>
        <topology evidence="1">Peripheral membrane protein</topology>
    </subcellularLocation>
</comment>
<dbReference type="SMART" id="SM00382">
    <property type="entry name" value="AAA"/>
    <property type="match status" value="2"/>
</dbReference>
<dbReference type="InterPro" id="IPR013563">
    <property type="entry name" value="Oligopep_ABC_C"/>
</dbReference>
<dbReference type="Proteomes" id="UP000199147">
    <property type="component" value="Unassembled WGS sequence"/>
</dbReference>
<feature type="domain" description="ABC transporter" evidence="8">
    <location>
        <begin position="377"/>
        <end position="615"/>
    </location>
</feature>
<dbReference type="InterPro" id="IPR017871">
    <property type="entry name" value="ABC_transporter-like_CS"/>
</dbReference>